<proteinExistence type="predicted"/>
<sequence length="122" mass="13837">MFIVFFILLILIIVTTIFVSILLKKKPLISVLVLALICVTALFTRPSETTYYNELANKHGLQCYDNGTCTAGQHVYTVEQFSSHNLGLFTTYHLKMTYGGGTHLREIDSIGAFYNIFTYTNR</sequence>
<gene>
    <name evidence="2" type="ORF">CRI88_04910</name>
</gene>
<comment type="caution">
    <text evidence="2">The sequence shown here is derived from an EMBL/GenBank/DDBJ whole genome shotgun (WGS) entry which is preliminary data.</text>
</comment>
<dbReference type="AlphaFoldDB" id="A0A2I0V5W0"/>
<evidence type="ECO:0000313" key="2">
    <source>
        <dbReference type="EMBL" id="PKU53666.1"/>
    </source>
</evidence>
<organism evidence="2 3">
    <name type="scientific">Lysinibacillus fusiformis</name>
    <dbReference type="NCBI Taxonomy" id="28031"/>
    <lineage>
        <taxon>Bacteria</taxon>
        <taxon>Bacillati</taxon>
        <taxon>Bacillota</taxon>
        <taxon>Bacilli</taxon>
        <taxon>Bacillales</taxon>
        <taxon>Bacillaceae</taxon>
        <taxon>Lysinibacillus</taxon>
    </lineage>
</organism>
<feature type="transmembrane region" description="Helical" evidence="1">
    <location>
        <begin position="28"/>
        <end position="44"/>
    </location>
</feature>
<accession>A0A2I0V5W0</accession>
<dbReference type="EMBL" id="PDFK01000001">
    <property type="protein sequence ID" value="PKU53666.1"/>
    <property type="molecule type" value="Genomic_DNA"/>
</dbReference>
<evidence type="ECO:0000256" key="1">
    <source>
        <dbReference type="SAM" id="Phobius"/>
    </source>
</evidence>
<dbReference type="Proteomes" id="UP000234956">
    <property type="component" value="Unassembled WGS sequence"/>
</dbReference>
<dbReference type="RefSeq" id="WP_101966456.1">
    <property type="nucleotide sequence ID" value="NZ_PDFK01000001.1"/>
</dbReference>
<evidence type="ECO:0000313" key="3">
    <source>
        <dbReference type="Proteomes" id="UP000234956"/>
    </source>
</evidence>
<feature type="transmembrane region" description="Helical" evidence="1">
    <location>
        <begin position="6"/>
        <end position="23"/>
    </location>
</feature>
<protein>
    <submittedName>
        <fullName evidence="2">Uncharacterized protein</fullName>
    </submittedName>
</protein>
<keyword evidence="1" id="KW-1133">Transmembrane helix</keyword>
<keyword evidence="1" id="KW-0812">Transmembrane</keyword>
<name>A0A2I0V5W0_9BACI</name>
<reference evidence="2 3" key="1">
    <citation type="submission" date="2017-10" db="EMBL/GenBank/DDBJ databases">
        <title>Draft genome of Lysinibacillus fusiformis strain Juneja, a laboratory-derived pathogen of Drosophila melanogaster.</title>
        <authorList>
            <person name="Smith B.R."/>
            <person name="Unckless R.L."/>
        </authorList>
    </citation>
    <scope>NUCLEOTIDE SEQUENCE [LARGE SCALE GENOMIC DNA]</scope>
    <source>
        <strain evidence="2 3">Juneja</strain>
    </source>
</reference>
<keyword evidence="1" id="KW-0472">Membrane</keyword>